<sequence>MSENATKSYVQYAVSRAGLKGEQGERGMTGAAGPAGAAAAVAVGTVTTLSAGASAAVSNSGTSSAAVLNFAIPQGAKGETGDTGLQGPQGTPGETGPMGEQGIQGPAGADGTDGVGIPPGGSAGQYLTKSDGTDYNVGWADLPGDMTASEILAAVKTVDGSGSGLDADTLDGNEAAAFAAASHTHTAAGITDFSGAAVSAVSAEDEYLKNTGDSANGSYTFDGETLCVDAANHRIGIGTASPSKALVVYGSTTYETQLTGNAVSFTRTGGDSYIEQIGTGKLRFRMSSGLTDTVTLSGDGKVGIRNIAPAEALDVDGNIAVSGTVDGRDIAADGAALDGKASDSGVVHNTGNETVSGVKTFSSFPVTPSAAPTNDYDAANKKYVDDQVAGAGSGFEIGDIFTTMRTDLGSEWLLCNGGEINLSTYPSLASVCGPDPSAGMTQGTTPAVYYYGIAYGNGYFVRVGYSGKISYKAATPDGTWTENNQSSSANFISVAYGNGYWVATGDGGTLYYKAGDPNGTWTSNTQGYRRFYGVAYGNGYWVAVGEYGTMYYKSSTPNGTWTSKTVGSSLQTNLSVAYGDGYWAISNDQYLWTISGAPSGTWSSATSVNYGMRSIIYGNGYWVGTYSGGVSYRAGANPNGAWTIKTAASLNGTVWGVAYNSGYYYVVSSYGTWSYVAGNPGNTWVAGTNPGSSITFGAICAGNNCIAAMGYYNTTYYCFYMLPKLPAISIGAYSYIKAL</sequence>
<dbReference type="Proteomes" id="UP000192790">
    <property type="component" value="Unassembled WGS sequence"/>
</dbReference>
<dbReference type="RefSeq" id="WP_084235246.1">
    <property type="nucleotide sequence ID" value="NZ_FWXW01000007.1"/>
</dbReference>
<reference evidence="2 3" key="1">
    <citation type="submission" date="2017-04" db="EMBL/GenBank/DDBJ databases">
        <authorList>
            <person name="Afonso C.L."/>
            <person name="Miller P.J."/>
            <person name="Scott M.A."/>
            <person name="Spackman E."/>
            <person name="Goraichik I."/>
            <person name="Dimitrov K.M."/>
            <person name="Suarez D.L."/>
            <person name="Swayne D.E."/>
        </authorList>
    </citation>
    <scope>NUCLEOTIDE SEQUENCE [LARGE SCALE GENOMIC DNA]</scope>
    <source>
        <strain evidence="2 3">DSM 12816</strain>
    </source>
</reference>
<evidence type="ECO:0000313" key="3">
    <source>
        <dbReference type="Proteomes" id="UP000192790"/>
    </source>
</evidence>
<accession>A0A1W2C5Z9</accession>
<gene>
    <name evidence="2" type="ORF">SAMN02745168_2572</name>
</gene>
<evidence type="ECO:0008006" key="4">
    <source>
        <dbReference type="Google" id="ProtNLM"/>
    </source>
</evidence>
<dbReference type="EMBL" id="FWXW01000007">
    <property type="protein sequence ID" value="SMC80444.1"/>
    <property type="molecule type" value="Genomic_DNA"/>
</dbReference>
<feature type="compositionally biased region" description="Gly residues" evidence="1">
    <location>
        <begin position="111"/>
        <end position="123"/>
    </location>
</feature>
<evidence type="ECO:0000313" key="2">
    <source>
        <dbReference type="EMBL" id="SMC80444.1"/>
    </source>
</evidence>
<protein>
    <recommendedName>
        <fullName evidence="4">Collagen triple helix repeat-containing protein</fullName>
    </recommendedName>
</protein>
<keyword evidence="3" id="KW-1185">Reference proteome</keyword>
<dbReference type="SUPFAM" id="SSF69349">
    <property type="entry name" value="Phage fibre proteins"/>
    <property type="match status" value="1"/>
</dbReference>
<evidence type="ECO:0000256" key="1">
    <source>
        <dbReference type="SAM" id="MobiDB-lite"/>
    </source>
</evidence>
<name>A0A1W2C5Z9_9FIRM</name>
<proteinExistence type="predicted"/>
<feature type="compositionally biased region" description="Low complexity" evidence="1">
    <location>
        <begin position="82"/>
        <end position="101"/>
    </location>
</feature>
<dbReference type="OrthoDB" id="2510810at2"/>
<dbReference type="Gene3D" id="6.10.140.2190">
    <property type="match status" value="1"/>
</dbReference>
<dbReference type="AlphaFoldDB" id="A0A1W2C5Z9"/>
<dbReference type="STRING" id="1122930.SAMN02745168_2572"/>
<organism evidence="2 3">
    <name type="scientific">Papillibacter cinnamivorans DSM 12816</name>
    <dbReference type="NCBI Taxonomy" id="1122930"/>
    <lineage>
        <taxon>Bacteria</taxon>
        <taxon>Bacillati</taxon>
        <taxon>Bacillota</taxon>
        <taxon>Clostridia</taxon>
        <taxon>Eubacteriales</taxon>
        <taxon>Oscillospiraceae</taxon>
        <taxon>Papillibacter</taxon>
    </lineage>
</organism>
<feature type="region of interest" description="Disordered" evidence="1">
    <location>
        <begin position="77"/>
        <end position="128"/>
    </location>
</feature>